<reference evidence="2" key="2">
    <citation type="submission" date="2015-02" db="UniProtKB">
        <authorList>
            <consortium name="EnsemblMetazoa"/>
        </authorList>
    </citation>
    <scope>IDENTIFICATION</scope>
</reference>
<evidence type="ECO:0000259" key="1">
    <source>
        <dbReference type="Pfam" id="PF00061"/>
    </source>
</evidence>
<dbReference type="PANTHER" id="PTHR10612:SF34">
    <property type="entry name" value="APOLIPOPROTEIN D"/>
    <property type="match status" value="1"/>
</dbReference>
<dbReference type="EnsemblMetazoa" id="SMAR009394-RA">
    <property type="protein sequence ID" value="SMAR009394-PA"/>
    <property type="gene ID" value="SMAR009394"/>
</dbReference>
<organism evidence="2 3">
    <name type="scientific">Strigamia maritima</name>
    <name type="common">European centipede</name>
    <name type="synonym">Geophilus maritimus</name>
    <dbReference type="NCBI Taxonomy" id="126957"/>
    <lineage>
        <taxon>Eukaryota</taxon>
        <taxon>Metazoa</taxon>
        <taxon>Ecdysozoa</taxon>
        <taxon>Arthropoda</taxon>
        <taxon>Myriapoda</taxon>
        <taxon>Chilopoda</taxon>
        <taxon>Pleurostigmophora</taxon>
        <taxon>Geophilomorpha</taxon>
        <taxon>Linotaeniidae</taxon>
        <taxon>Strigamia</taxon>
    </lineage>
</organism>
<dbReference type="HOGENOM" id="CLU_068449_2_4_1"/>
<dbReference type="GO" id="GO:0000302">
    <property type="term" value="P:response to reactive oxygen species"/>
    <property type="evidence" value="ECO:0007669"/>
    <property type="project" value="TreeGrafter"/>
</dbReference>
<dbReference type="Proteomes" id="UP000014500">
    <property type="component" value="Unassembled WGS sequence"/>
</dbReference>
<dbReference type="Pfam" id="PF00061">
    <property type="entry name" value="Lipocalin"/>
    <property type="match status" value="1"/>
</dbReference>
<dbReference type="GO" id="GO:0006629">
    <property type="term" value="P:lipid metabolic process"/>
    <property type="evidence" value="ECO:0007669"/>
    <property type="project" value="TreeGrafter"/>
</dbReference>
<dbReference type="STRING" id="126957.T1J6W5"/>
<dbReference type="InterPro" id="IPR000566">
    <property type="entry name" value="Lipocln_cytosolic_FA-bd_dom"/>
</dbReference>
<evidence type="ECO:0000313" key="3">
    <source>
        <dbReference type="Proteomes" id="UP000014500"/>
    </source>
</evidence>
<dbReference type="PANTHER" id="PTHR10612">
    <property type="entry name" value="APOLIPOPROTEIN D"/>
    <property type="match status" value="1"/>
</dbReference>
<dbReference type="SUPFAM" id="SSF50814">
    <property type="entry name" value="Lipocalins"/>
    <property type="match status" value="1"/>
</dbReference>
<dbReference type="AlphaFoldDB" id="T1J6W5"/>
<evidence type="ECO:0000313" key="2">
    <source>
        <dbReference type="EnsemblMetazoa" id="SMAR009394-PA"/>
    </source>
</evidence>
<name>T1J6W5_STRMM</name>
<dbReference type="EMBL" id="JH431896">
    <property type="status" value="NOT_ANNOTATED_CDS"/>
    <property type="molecule type" value="Genomic_DNA"/>
</dbReference>
<feature type="domain" description="Lipocalin/cytosolic fatty-acid binding" evidence="1">
    <location>
        <begin position="45"/>
        <end position="180"/>
    </location>
</feature>
<protein>
    <recommendedName>
        <fullName evidence="1">Lipocalin/cytosolic fatty-acid binding domain-containing protein</fullName>
    </recommendedName>
</protein>
<proteinExistence type="predicted"/>
<dbReference type="Gene3D" id="2.40.128.20">
    <property type="match status" value="1"/>
</dbReference>
<dbReference type="GO" id="GO:0005737">
    <property type="term" value="C:cytoplasm"/>
    <property type="evidence" value="ECO:0007669"/>
    <property type="project" value="TreeGrafter"/>
</dbReference>
<sequence length="196" mass="22547">MLILFISLFVLVSSAPQGSLPIASFPGECPSIGAVNGFDIQKWASGAWHQIYVEASDKIHWNDEQTCVERRYTNEDKELNIEKYYVTKQKPVWKNSKIVLTDTPGVFNHMPMENATKWYKNTQIYIVDTDYDNYCVAWGCVYDEESNTRLETAGISSRTNSLSKEKLEEISSFFKNKGSEIRFIPVDWSDCRVKCE</sequence>
<dbReference type="InterPro" id="IPR012674">
    <property type="entry name" value="Calycin"/>
</dbReference>
<reference evidence="3" key="1">
    <citation type="submission" date="2011-05" db="EMBL/GenBank/DDBJ databases">
        <authorList>
            <person name="Richards S.R."/>
            <person name="Qu J."/>
            <person name="Jiang H."/>
            <person name="Jhangiani S.N."/>
            <person name="Agravi P."/>
            <person name="Goodspeed R."/>
            <person name="Gross S."/>
            <person name="Mandapat C."/>
            <person name="Jackson L."/>
            <person name="Mathew T."/>
            <person name="Pu L."/>
            <person name="Thornton R."/>
            <person name="Saada N."/>
            <person name="Wilczek-Boney K.B."/>
            <person name="Lee S."/>
            <person name="Kovar C."/>
            <person name="Wu Y."/>
            <person name="Scherer S.E."/>
            <person name="Worley K.C."/>
            <person name="Muzny D.M."/>
            <person name="Gibbs R."/>
        </authorList>
    </citation>
    <scope>NUCLEOTIDE SEQUENCE</scope>
    <source>
        <strain evidence="3">Brora</strain>
    </source>
</reference>
<dbReference type="eggNOG" id="ENOG502SZN5">
    <property type="taxonomic scope" value="Eukaryota"/>
</dbReference>
<accession>T1J6W5</accession>
<keyword evidence="3" id="KW-1185">Reference proteome</keyword>